<dbReference type="Proteomes" id="UP001374535">
    <property type="component" value="Chromosome 7"/>
</dbReference>
<evidence type="ECO:0000313" key="2">
    <source>
        <dbReference type="Proteomes" id="UP001374535"/>
    </source>
</evidence>
<protein>
    <submittedName>
        <fullName evidence="1">Uncharacterized protein</fullName>
    </submittedName>
</protein>
<dbReference type="EMBL" id="CP144694">
    <property type="protein sequence ID" value="WVZ03285.1"/>
    <property type="molecule type" value="Genomic_DNA"/>
</dbReference>
<keyword evidence="2" id="KW-1185">Reference proteome</keyword>
<reference evidence="1 2" key="1">
    <citation type="journal article" date="2023" name="Life. Sci Alliance">
        <title>Evolutionary insights into 3D genome organization and epigenetic landscape of Vigna mungo.</title>
        <authorList>
            <person name="Junaid A."/>
            <person name="Singh B."/>
            <person name="Bhatia S."/>
        </authorList>
    </citation>
    <scope>NUCLEOTIDE SEQUENCE [LARGE SCALE GENOMIC DNA]</scope>
    <source>
        <strain evidence="1">Urdbean</strain>
    </source>
</reference>
<dbReference type="AlphaFoldDB" id="A0AAQ3N4A9"/>
<name>A0AAQ3N4A9_VIGMU</name>
<proteinExistence type="predicted"/>
<sequence>EIEEVKGGAVCGRYYRFVPFLSPTSSLHSPSYFLSLHTSQCDVVLIFHFHSSSSSQFTLRFSPILIILPILRFYDSAPRSDPRFVSQGSSKSNTKHENDLNASFCDLRRFR</sequence>
<feature type="non-terminal residue" evidence="1">
    <location>
        <position position="1"/>
    </location>
</feature>
<organism evidence="1 2">
    <name type="scientific">Vigna mungo</name>
    <name type="common">Black gram</name>
    <name type="synonym">Phaseolus mungo</name>
    <dbReference type="NCBI Taxonomy" id="3915"/>
    <lineage>
        <taxon>Eukaryota</taxon>
        <taxon>Viridiplantae</taxon>
        <taxon>Streptophyta</taxon>
        <taxon>Embryophyta</taxon>
        <taxon>Tracheophyta</taxon>
        <taxon>Spermatophyta</taxon>
        <taxon>Magnoliopsida</taxon>
        <taxon>eudicotyledons</taxon>
        <taxon>Gunneridae</taxon>
        <taxon>Pentapetalae</taxon>
        <taxon>rosids</taxon>
        <taxon>fabids</taxon>
        <taxon>Fabales</taxon>
        <taxon>Fabaceae</taxon>
        <taxon>Papilionoideae</taxon>
        <taxon>50 kb inversion clade</taxon>
        <taxon>NPAAA clade</taxon>
        <taxon>indigoferoid/millettioid clade</taxon>
        <taxon>Phaseoleae</taxon>
        <taxon>Vigna</taxon>
    </lineage>
</organism>
<evidence type="ECO:0000313" key="1">
    <source>
        <dbReference type="EMBL" id="WVZ03285.1"/>
    </source>
</evidence>
<gene>
    <name evidence="1" type="ORF">V8G54_024091</name>
</gene>
<accession>A0AAQ3N4A9</accession>